<keyword evidence="2" id="KW-1185">Reference proteome</keyword>
<proteinExistence type="predicted"/>
<evidence type="ECO:0000313" key="1">
    <source>
        <dbReference type="EMBL" id="RPD54151.1"/>
    </source>
</evidence>
<accession>A0A5C2RSK3</accession>
<name>A0A5C2RSK3_9APHY</name>
<organism evidence="1 2">
    <name type="scientific">Lentinus tigrinus ALCF2SS1-6</name>
    <dbReference type="NCBI Taxonomy" id="1328759"/>
    <lineage>
        <taxon>Eukaryota</taxon>
        <taxon>Fungi</taxon>
        <taxon>Dikarya</taxon>
        <taxon>Basidiomycota</taxon>
        <taxon>Agaricomycotina</taxon>
        <taxon>Agaricomycetes</taxon>
        <taxon>Polyporales</taxon>
        <taxon>Polyporaceae</taxon>
        <taxon>Lentinus</taxon>
    </lineage>
</organism>
<dbReference type="EMBL" id="ML122309">
    <property type="protein sequence ID" value="RPD54151.1"/>
    <property type="molecule type" value="Genomic_DNA"/>
</dbReference>
<sequence>MLSLHPVDIQEGRTDEMPLDIPGITTEEMERFLDFQLRHRLPCDDERALVMILRLGHFFQYEAAQVAAATALERLPSFSAVSKYALGLKFGIRRWVIDGFTALVSPDKHCQLTQAEVEQLELMPYHAIVQTRASIEAHRRSIAYTVPPMCHAKGCLSDIDCGVAWKLEWKNKVAAHLMHPEEAIRGQAILSMLEEKEIHEVSKTCRLGMVERIKESGVLTYEDQIIEQALRSLAPPE</sequence>
<reference evidence="1" key="1">
    <citation type="journal article" date="2018" name="Genome Biol. Evol.">
        <title>Genomics and development of Lentinus tigrinus, a white-rot wood-decaying mushroom with dimorphic fruiting bodies.</title>
        <authorList>
            <person name="Wu B."/>
            <person name="Xu Z."/>
            <person name="Knudson A."/>
            <person name="Carlson A."/>
            <person name="Chen N."/>
            <person name="Kovaka S."/>
            <person name="LaButti K."/>
            <person name="Lipzen A."/>
            <person name="Pennachio C."/>
            <person name="Riley R."/>
            <person name="Schakwitz W."/>
            <person name="Umezawa K."/>
            <person name="Ohm R.A."/>
            <person name="Grigoriev I.V."/>
            <person name="Nagy L.G."/>
            <person name="Gibbons J."/>
            <person name="Hibbett D."/>
        </authorList>
    </citation>
    <scope>NUCLEOTIDE SEQUENCE [LARGE SCALE GENOMIC DNA]</scope>
    <source>
        <strain evidence="1">ALCF2SS1-6</strain>
    </source>
</reference>
<dbReference type="OrthoDB" id="2804507at2759"/>
<dbReference type="Proteomes" id="UP000313359">
    <property type="component" value="Unassembled WGS sequence"/>
</dbReference>
<protein>
    <submittedName>
        <fullName evidence="1">Uncharacterized protein</fullName>
    </submittedName>
</protein>
<dbReference type="AlphaFoldDB" id="A0A5C2RSK3"/>
<gene>
    <name evidence="1" type="ORF">L227DRAFT_616368</name>
</gene>
<evidence type="ECO:0000313" key="2">
    <source>
        <dbReference type="Proteomes" id="UP000313359"/>
    </source>
</evidence>